<dbReference type="EMBL" id="BAABJZ010000073">
    <property type="protein sequence ID" value="GAA4888003.1"/>
    <property type="molecule type" value="Genomic_DNA"/>
</dbReference>
<dbReference type="InterPro" id="IPR007197">
    <property type="entry name" value="rSAM"/>
</dbReference>
<dbReference type="InterPro" id="IPR058240">
    <property type="entry name" value="rSAM_sf"/>
</dbReference>
<name>A0ABP9F4E5_9GAMM</name>
<dbReference type="Pfam" id="PF04055">
    <property type="entry name" value="Radical_SAM"/>
    <property type="match status" value="1"/>
</dbReference>
<dbReference type="PANTHER" id="PTHR13932">
    <property type="entry name" value="COPROPORPHYRINIGEN III OXIDASE"/>
    <property type="match status" value="1"/>
</dbReference>
<evidence type="ECO:0000259" key="1">
    <source>
        <dbReference type="PROSITE" id="PS51918"/>
    </source>
</evidence>
<reference evidence="3" key="1">
    <citation type="journal article" date="2019" name="Int. J. Syst. Evol. Microbiol.">
        <title>The Global Catalogue of Microorganisms (GCM) 10K type strain sequencing project: providing services to taxonomists for standard genome sequencing and annotation.</title>
        <authorList>
            <consortium name="The Broad Institute Genomics Platform"/>
            <consortium name="The Broad Institute Genome Sequencing Center for Infectious Disease"/>
            <person name="Wu L."/>
            <person name="Ma J."/>
        </authorList>
    </citation>
    <scope>NUCLEOTIDE SEQUENCE [LARGE SCALE GENOMIC DNA]</scope>
    <source>
        <strain evidence="3">JCM 18401</strain>
    </source>
</reference>
<keyword evidence="3" id="KW-1185">Reference proteome</keyword>
<comment type="caution">
    <text evidence="2">The sequence shown here is derived from an EMBL/GenBank/DDBJ whole genome shotgun (WGS) entry which is preliminary data.</text>
</comment>
<dbReference type="CDD" id="cd01335">
    <property type="entry name" value="Radical_SAM"/>
    <property type="match status" value="1"/>
</dbReference>
<evidence type="ECO:0000313" key="2">
    <source>
        <dbReference type="EMBL" id="GAA4888003.1"/>
    </source>
</evidence>
<protein>
    <submittedName>
        <fullName evidence="2">Coproporphyrinogen III oxidase family protein</fullName>
    </submittedName>
</protein>
<dbReference type="InterPro" id="IPR023404">
    <property type="entry name" value="rSAM_horseshoe"/>
</dbReference>
<dbReference type="PROSITE" id="PS51918">
    <property type="entry name" value="RADICAL_SAM"/>
    <property type="match status" value="1"/>
</dbReference>
<feature type="domain" description="Radical SAM core" evidence="1">
    <location>
        <begin position="41"/>
        <end position="271"/>
    </location>
</feature>
<dbReference type="PANTHER" id="PTHR13932:SF5">
    <property type="entry name" value="RADICAL S-ADENOSYL METHIONINE DOMAIN-CONTAINING PROTEIN 1, MITOCHONDRIAL"/>
    <property type="match status" value="1"/>
</dbReference>
<dbReference type="RefSeq" id="WP_345335418.1">
    <property type="nucleotide sequence ID" value="NZ_BAABJZ010000073.1"/>
</dbReference>
<evidence type="ECO:0000313" key="3">
    <source>
        <dbReference type="Proteomes" id="UP001499988"/>
    </source>
</evidence>
<dbReference type="SFLD" id="SFLDG01065">
    <property type="entry name" value="anaerobic_coproporphyrinogen-I"/>
    <property type="match status" value="1"/>
</dbReference>
<dbReference type="SUPFAM" id="SSF102114">
    <property type="entry name" value="Radical SAM enzymes"/>
    <property type="match status" value="1"/>
</dbReference>
<dbReference type="Gene3D" id="3.80.30.20">
    <property type="entry name" value="tm_1862 like domain"/>
    <property type="match status" value="1"/>
</dbReference>
<dbReference type="NCBIfam" id="NF006385">
    <property type="entry name" value="PRK08629.1"/>
    <property type="match status" value="1"/>
</dbReference>
<accession>A0ABP9F4E5</accession>
<organism evidence="2 3">
    <name type="scientific">Ferrimonas pelagia</name>
    <dbReference type="NCBI Taxonomy" id="1177826"/>
    <lineage>
        <taxon>Bacteria</taxon>
        <taxon>Pseudomonadati</taxon>
        <taxon>Pseudomonadota</taxon>
        <taxon>Gammaproteobacteria</taxon>
        <taxon>Alteromonadales</taxon>
        <taxon>Ferrimonadaceae</taxon>
        <taxon>Ferrimonas</taxon>
    </lineage>
</organism>
<dbReference type="SFLD" id="SFLDS00029">
    <property type="entry name" value="Radical_SAM"/>
    <property type="match status" value="1"/>
</dbReference>
<dbReference type="InterPro" id="IPR006638">
    <property type="entry name" value="Elp3/MiaA/NifB-like_rSAM"/>
</dbReference>
<dbReference type="SMART" id="SM00729">
    <property type="entry name" value="Elp3"/>
    <property type="match status" value="1"/>
</dbReference>
<sequence length="427" mass="48271">MKQIRFPQISQQALDFVMAGKIRSLLDLETLTPGGYQPSELEGKRIPTLYIHIPFCHTLCRFCSFFKLKYNEEKAKAYFKLLRKEVEILARTGVQFERLYIGGGTTTIIESELIETIEFIKSKFEIQEVSCETDPIYFQPTNPLRLKGLVDRFSIGLQSFDDNILKASGRYEKFGSGSEIEALSRRAIAEFPTVNLDMMMGFNGQTHENLAADLIRARELGSEQITLYPLTLGIGKNRKKAQKLAGDPKQLLSLYHTGREILEPAYEREYAWTYRRASGEAVQHDYVLDGEDCVGLGCGAFGRIGDRFYLSSFDLDEYAERVNAGQLSTVAHKHLSPTLMQRYHLLMMMVQGQLPNSRFQEAYGKSLMRALPLEMAFLKAHGAIRKSNCGDGYATTETGEFVALKMFSGFLAGMDWLREQAGNPKSC</sequence>
<dbReference type="InterPro" id="IPR034505">
    <property type="entry name" value="Coproporphyrinogen-III_oxidase"/>
</dbReference>
<dbReference type="Proteomes" id="UP001499988">
    <property type="component" value="Unassembled WGS sequence"/>
</dbReference>
<gene>
    <name evidence="2" type="ORF">GCM10023333_21800</name>
</gene>
<proteinExistence type="predicted"/>